<dbReference type="PANTHER" id="PTHR12526:SF629">
    <property type="entry name" value="TEICHURONIC ACID BIOSYNTHESIS GLYCOSYLTRANSFERASE TUAH-RELATED"/>
    <property type="match status" value="1"/>
</dbReference>
<dbReference type="PANTHER" id="PTHR12526">
    <property type="entry name" value="GLYCOSYLTRANSFERASE"/>
    <property type="match status" value="1"/>
</dbReference>
<dbReference type="InterPro" id="IPR001296">
    <property type="entry name" value="Glyco_trans_1"/>
</dbReference>
<evidence type="ECO:0000313" key="10">
    <source>
        <dbReference type="EMBL" id="RIN07120.1"/>
    </source>
</evidence>
<dbReference type="SUPFAM" id="SSF48452">
    <property type="entry name" value="TPR-like"/>
    <property type="match status" value="2"/>
</dbReference>
<dbReference type="SUPFAM" id="SSF53756">
    <property type="entry name" value="UDP-Glycosyltransferase/glycogen phosphorylase"/>
    <property type="match status" value="2"/>
</dbReference>
<protein>
    <submittedName>
        <fullName evidence="10">Glycosyltransferase</fullName>
    </submittedName>
</protein>
<evidence type="ECO:0000256" key="2">
    <source>
        <dbReference type="ARBA" id="ARBA00010488"/>
    </source>
</evidence>
<dbReference type="SMART" id="SM00028">
    <property type="entry name" value="TPR"/>
    <property type="match status" value="10"/>
</dbReference>
<accession>A0A418IJZ2</accession>
<keyword evidence="4" id="KW-0328">Glycosyltransferase</keyword>
<dbReference type="InterPro" id="IPR007554">
    <property type="entry name" value="Glycerophosphate_synth"/>
</dbReference>
<dbReference type="Gene3D" id="3.40.50.11820">
    <property type="match status" value="1"/>
</dbReference>
<keyword evidence="11" id="KW-1185">Reference proteome</keyword>
<name>A0A418IJZ2_STAXY</name>
<evidence type="ECO:0000256" key="4">
    <source>
        <dbReference type="ARBA" id="ARBA00022676"/>
    </source>
</evidence>
<evidence type="ECO:0000259" key="9">
    <source>
        <dbReference type="Pfam" id="PF00534"/>
    </source>
</evidence>
<evidence type="ECO:0000256" key="8">
    <source>
        <dbReference type="PROSITE-ProRule" id="PRU00339"/>
    </source>
</evidence>
<dbReference type="InterPro" id="IPR011990">
    <property type="entry name" value="TPR-like_helical_dom_sf"/>
</dbReference>
<dbReference type="Pfam" id="PF13181">
    <property type="entry name" value="TPR_8"/>
    <property type="match status" value="2"/>
</dbReference>
<keyword evidence="3" id="KW-1003">Cell membrane</keyword>
<dbReference type="Gene3D" id="3.40.50.12580">
    <property type="match status" value="1"/>
</dbReference>
<keyword evidence="5 10" id="KW-0808">Transferase</keyword>
<dbReference type="InterPro" id="IPR043148">
    <property type="entry name" value="TagF_C"/>
</dbReference>
<dbReference type="GO" id="GO:0016757">
    <property type="term" value="F:glycosyltransferase activity"/>
    <property type="evidence" value="ECO:0007669"/>
    <property type="project" value="UniProtKB-KW"/>
</dbReference>
<evidence type="ECO:0000313" key="11">
    <source>
        <dbReference type="Proteomes" id="UP000285567"/>
    </source>
</evidence>
<comment type="similarity">
    <text evidence="2">Belongs to the CDP-glycerol glycerophosphotransferase family.</text>
</comment>
<reference evidence="10 11" key="1">
    <citation type="journal article" date="2016" name="Front. Microbiol.">
        <title>Comprehensive Phylogenetic Analysis of Bovine Non-aureus Staphylococci Species Based on Whole-Genome Sequencing.</title>
        <authorList>
            <person name="Naushad S."/>
            <person name="Barkema H.W."/>
            <person name="Luby C."/>
            <person name="Condas L.A."/>
            <person name="Nobrega D.B."/>
            <person name="Carson D.A."/>
            <person name="De Buck J."/>
        </authorList>
    </citation>
    <scope>NUCLEOTIDE SEQUENCE [LARGE SCALE GENOMIC DNA]</scope>
    <source>
        <strain evidence="10 11">SNUC 102</strain>
    </source>
</reference>
<comment type="caution">
    <text evidence="10">The sequence shown here is derived from an EMBL/GenBank/DDBJ whole genome shotgun (WGS) entry which is preliminary data.</text>
</comment>
<dbReference type="GO" id="GO:0019350">
    <property type="term" value="P:teichoic acid biosynthetic process"/>
    <property type="evidence" value="ECO:0007669"/>
    <property type="project" value="UniProtKB-KW"/>
</dbReference>
<evidence type="ECO:0000256" key="3">
    <source>
        <dbReference type="ARBA" id="ARBA00022475"/>
    </source>
</evidence>
<dbReference type="InterPro" id="IPR043149">
    <property type="entry name" value="TagF_N"/>
</dbReference>
<dbReference type="Gene3D" id="3.40.50.2000">
    <property type="entry name" value="Glycogen Phosphorylase B"/>
    <property type="match status" value="2"/>
</dbReference>
<organism evidence="10 11">
    <name type="scientific">Staphylococcus xylosus</name>
    <dbReference type="NCBI Taxonomy" id="1288"/>
    <lineage>
        <taxon>Bacteria</taxon>
        <taxon>Bacillati</taxon>
        <taxon>Bacillota</taxon>
        <taxon>Bacilli</taxon>
        <taxon>Bacillales</taxon>
        <taxon>Staphylococcaceae</taxon>
        <taxon>Staphylococcus</taxon>
    </lineage>
</organism>
<comment type="subcellular location">
    <subcellularLocation>
        <location evidence="1">Cell membrane</location>
        <topology evidence="1">Peripheral membrane protein</topology>
    </subcellularLocation>
</comment>
<evidence type="ECO:0000256" key="1">
    <source>
        <dbReference type="ARBA" id="ARBA00004202"/>
    </source>
</evidence>
<dbReference type="GO" id="GO:0005886">
    <property type="term" value="C:plasma membrane"/>
    <property type="evidence" value="ECO:0007669"/>
    <property type="project" value="UniProtKB-SubCell"/>
</dbReference>
<evidence type="ECO:0000256" key="7">
    <source>
        <dbReference type="ARBA" id="ARBA00023136"/>
    </source>
</evidence>
<feature type="repeat" description="TPR" evidence="8">
    <location>
        <begin position="910"/>
        <end position="943"/>
    </location>
</feature>
<keyword evidence="7" id="KW-0472">Membrane</keyword>
<proteinExistence type="inferred from homology"/>
<keyword evidence="8" id="KW-0802">TPR repeat</keyword>
<dbReference type="Proteomes" id="UP000285567">
    <property type="component" value="Unassembled WGS sequence"/>
</dbReference>
<gene>
    <name evidence="10" type="ORF">BU097_13825</name>
</gene>
<dbReference type="GO" id="GO:0047355">
    <property type="term" value="F:CDP-glycerol glycerophosphotransferase activity"/>
    <property type="evidence" value="ECO:0007669"/>
    <property type="project" value="InterPro"/>
</dbReference>
<dbReference type="Gene3D" id="1.25.40.10">
    <property type="entry name" value="Tetratricopeptide repeat domain"/>
    <property type="match status" value="4"/>
</dbReference>
<dbReference type="InterPro" id="IPR019734">
    <property type="entry name" value="TPR_rpt"/>
</dbReference>
<sequence>MDNKARFININEYFKSKITSQQLVKYTFKPDSNIEKISINENKVEYYDQKEKIYSVQYYKNKLREIKKYSNDVMIQKITLDSDECLFSINYYKDEYLKKQDLYRKDQSIFESRIYENKNGRNEIAKITLFDKEIIEFTSFNEFKTYFISLFIKEPYTYLISEARGMDDAILSIKNQYVRKIFMTHSIHIRPGTDIVREGNRAVLNNLNEIDGLVLLTESQKQDITNRFGYRKNYFVIPHAIETKYIKKEKIKNKIVMVSRLHKEKRINQAIQAFKQVVEENSEARLHIYGEGKERQNLQILINKLGLTDNVKLEGYTRNIDQVLQEAECTLLTSLYEGFALVIQESIANGTPVISYDIKYGPSDMIQDGINGYLVEEGNVDQLAKFINIYLSKHEQEKKQFSEKSLEKAQEFSYDNFVKNWQNLFNEIKTQQEVFAPSVKLTNVDLENGIYQLTTRVELKASKIHHPNFKFLFYKRSSLNDRENKICTKQSVQVTKIRDNVFDIIAEFNPELFDYNEIYDVSLEIQEDAQHHIIRIGNNRNNIKLNNMKLKYVRPYFTKTYDNISFDLNTSPKKRRINKFVKYRLKNNVSKLNGIYNVPKAIVKYRLNKKSKNKKAEYQNLKELHPILKGSKEYYSNLTDLAIELQKWEEAIHYMNKAIKHGLENGANIYYKKAMLYKKLGNNHKSVEFLEKYIEVNKKDTKALNELANLEIEEKDYKKAKYHLNVILSYQPNNVVIKTKLKKCLKNTEEYQKLIELLENDLEKEPNNSEYLLELVSAYRKINNNKNVVKYLEKYVNLNSSDTDKIIQLINYFEEMNEKAKAIHYFSKLIDSDVSLTNESLSAYFYRKGQHEYDLNRIEDAKNSYNKTIQYTEDPLLKKWGIGYVHEKAQSYTQAINAYQERLEEENDNPELHFKIATLIKKIGNVEKAIYYFEKALELNKARSPWYYQLALCYEEIENYEKAAIAYKNAIIRQQTHRPNNFRRLAYMLEKIGDKAAALEAYNEAELFRKPSYMSKNAYEKHLDSISVRYAQSYNYYEIEDNMIFYESMGGAGVVGNPRAIFDYLDNNKNYDAFIHVWVINSFDNIPVYMRSKSNIIFVKKNSDAYLKYIAKSKYLICNSTFSDYFVRKPKQKYLQTTHGIFYKTVGRDSNGSKVGVAGSTRNLLQATHIIAPNQFMVDKQKSAYSIGGIHVGEVAKVGYPRIDTTLNTTEAQKTELKKRMNIDNDKSIVLYAPTWRGETKESNGFDIGKLIYDLKELSKMDVNILFRGHSITKSLLKDVTFPKNIIIPPGDISTNHLMGIVDLLISDYSSVFFDFIPTEKPIIHYLYDIEEYTNVRGLNLTTDELPGYIAENTTNLISLVEYSLSHPEPSYEYLKAKEKFCPYDYGQSSKHVVQWFFEDDISGVNIVPTDKYNNKVLYLIGQLSDTNNISNLIANIKATTEEGNIASISLKKSIVNDSFKARQILTFSKNVNLLPHAGPMPKTFEEIIAIQDVEKGHKIRNSKTKMLYERAYQREKRRLFGDVQFNNIHNYEKNTPYWTSLYEVMENK</sequence>
<feature type="repeat" description="TPR" evidence="8">
    <location>
        <begin position="667"/>
        <end position="700"/>
    </location>
</feature>
<dbReference type="EMBL" id="QXUL01000110">
    <property type="protein sequence ID" value="RIN07120.1"/>
    <property type="molecule type" value="Genomic_DNA"/>
</dbReference>
<feature type="domain" description="Glycosyl transferase family 1" evidence="9">
    <location>
        <begin position="248"/>
        <end position="403"/>
    </location>
</feature>
<keyword evidence="6" id="KW-0777">Teichoic acid biosynthesis</keyword>
<dbReference type="Pfam" id="PF04464">
    <property type="entry name" value="Glyphos_transf"/>
    <property type="match status" value="1"/>
</dbReference>
<dbReference type="PROSITE" id="PS50005">
    <property type="entry name" value="TPR"/>
    <property type="match status" value="2"/>
</dbReference>
<evidence type="ECO:0000256" key="5">
    <source>
        <dbReference type="ARBA" id="ARBA00022679"/>
    </source>
</evidence>
<dbReference type="Pfam" id="PF00534">
    <property type="entry name" value="Glycos_transf_1"/>
    <property type="match status" value="1"/>
</dbReference>
<evidence type="ECO:0000256" key="6">
    <source>
        <dbReference type="ARBA" id="ARBA00022944"/>
    </source>
</evidence>